<feature type="domain" description="Thiamine pyrophosphate enzyme N-terminal TPP-binding" evidence="7">
    <location>
        <begin position="16"/>
        <end position="129"/>
    </location>
</feature>
<dbReference type="PANTHER" id="PTHR42916">
    <property type="entry name" value="2-SUCCINYL-5-ENOLPYRUVYL-6-HYDROXY-3-CYCLOHEXENE-1-CARBOXYLATE SYNTHASE"/>
    <property type="match status" value="1"/>
</dbReference>
<evidence type="ECO:0000256" key="5">
    <source>
        <dbReference type="ARBA" id="ARBA00023211"/>
    </source>
</evidence>
<evidence type="ECO:0000313" key="9">
    <source>
        <dbReference type="Proteomes" id="UP000092596"/>
    </source>
</evidence>
<dbReference type="InterPro" id="IPR029061">
    <property type="entry name" value="THDP-binding"/>
</dbReference>
<comment type="pathway">
    <text evidence="6">Quinol/quinone metabolism; 1,4-dihydroxy-2-naphthoate biosynthesis; 1,4-dihydroxy-2-naphthoate from chorismate: step 2/7.</text>
</comment>
<keyword evidence="5 6" id="KW-0464">Manganese</keyword>
<proteinExistence type="inferred from homology"/>
<reference evidence="8 9" key="1">
    <citation type="submission" date="2015-06" db="EMBL/GenBank/DDBJ databases">
        <title>Investigation of pathophysiology for high-risk pregnancy and development of treatment modality based on it.</title>
        <authorList>
            <person name="Kim B.-C."/>
            <person name="Lim S."/>
        </authorList>
    </citation>
    <scope>NUCLEOTIDE SEQUENCE [LARGE SCALE GENOMIC DNA]</scope>
    <source>
        <strain evidence="8 9">AD1-86</strain>
    </source>
</reference>
<evidence type="ECO:0000256" key="1">
    <source>
        <dbReference type="ARBA" id="ARBA00022679"/>
    </source>
</evidence>
<dbReference type="GO" id="GO:0070204">
    <property type="term" value="F:2-succinyl-5-enolpyruvyl-6-hydroxy-3-cyclohexene-1-carboxylic-acid synthase activity"/>
    <property type="evidence" value="ECO:0007669"/>
    <property type="project" value="UniProtKB-UniRule"/>
</dbReference>
<evidence type="ECO:0000256" key="2">
    <source>
        <dbReference type="ARBA" id="ARBA00022723"/>
    </source>
</evidence>
<comment type="cofactor">
    <cofactor evidence="6">
        <name>Mg(2+)</name>
        <dbReference type="ChEBI" id="CHEBI:18420"/>
    </cofactor>
    <cofactor evidence="6">
        <name>Mn(2+)</name>
        <dbReference type="ChEBI" id="CHEBI:29035"/>
    </cofactor>
</comment>
<evidence type="ECO:0000313" key="8">
    <source>
        <dbReference type="EMBL" id="ANP27037.1"/>
    </source>
</evidence>
<dbReference type="AlphaFoldDB" id="A0A1B0ZGJ9"/>
<dbReference type="GO" id="GO:0030976">
    <property type="term" value="F:thiamine pyrophosphate binding"/>
    <property type="evidence" value="ECO:0007669"/>
    <property type="project" value="UniProtKB-UniRule"/>
</dbReference>
<dbReference type="EMBL" id="CP012117">
    <property type="protein sequence ID" value="ANP27037.1"/>
    <property type="molecule type" value="Genomic_DNA"/>
</dbReference>
<dbReference type="GO" id="GO:0030145">
    <property type="term" value="F:manganese ion binding"/>
    <property type="evidence" value="ECO:0007669"/>
    <property type="project" value="UniProtKB-UniRule"/>
</dbReference>
<protein>
    <recommendedName>
        <fullName evidence="6">2-succinyl-5-enolpyruvyl-6-hydroxy-3-cyclohexene-1-carboxylate synthase</fullName>
        <shortName evidence="6">SEPHCHC synthase</shortName>
        <ecNumber evidence="6">2.2.1.9</ecNumber>
    </recommendedName>
    <alternativeName>
        <fullName evidence="6">Menaquinone biosynthesis protein MenD</fullName>
    </alternativeName>
</protein>
<organism evidence="8 9">
    <name type="scientific">Dermabacter vaginalis</name>
    <dbReference type="NCBI Taxonomy" id="1630135"/>
    <lineage>
        <taxon>Bacteria</taxon>
        <taxon>Bacillati</taxon>
        <taxon>Actinomycetota</taxon>
        <taxon>Actinomycetes</taxon>
        <taxon>Micrococcales</taxon>
        <taxon>Dermabacteraceae</taxon>
        <taxon>Dermabacter</taxon>
    </lineage>
</organism>
<dbReference type="SUPFAM" id="SSF52518">
    <property type="entry name" value="Thiamin diphosphate-binding fold (THDP-binding)"/>
    <property type="match status" value="2"/>
</dbReference>
<dbReference type="GO" id="GO:0000287">
    <property type="term" value="F:magnesium ion binding"/>
    <property type="evidence" value="ECO:0007669"/>
    <property type="project" value="UniProtKB-UniRule"/>
</dbReference>
<comment type="catalytic activity">
    <reaction evidence="6">
        <text>isochorismate + 2-oxoglutarate + H(+) = 5-enolpyruvoyl-6-hydroxy-2-succinyl-cyclohex-3-ene-1-carboxylate + CO2</text>
        <dbReference type="Rhea" id="RHEA:25593"/>
        <dbReference type="ChEBI" id="CHEBI:15378"/>
        <dbReference type="ChEBI" id="CHEBI:16526"/>
        <dbReference type="ChEBI" id="CHEBI:16810"/>
        <dbReference type="ChEBI" id="CHEBI:29780"/>
        <dbReference type="ChEBI" id="CHEBI:58818"/>
        <dbReference type="EC" id="2.2.1.9"/>
    </reaction>
</comment>
<comment type="cofactor">
    <cofactor evidence="6">
        <name>thiamine diphosphate</name>
        <dbReference type="ChEBI" id="CHEBI:58937"/>
    </cofactor>
    <text evidence="6">Binds 1 thiamine pyrophosphate per subunit.</text>
</comment>
<name>A0A1B0ZGJ9_9MICO</name>
<evidence type="ECO:0000259" key="7">
    <source>
        <dbReference type="Pfam" id="PF02776"/>
    </source>
</evidence>
<sequence length="554" mass="57817">MRISAPPRTGSGALEAAYVLLESLIACGLRHLVLAPGSRSAPLAYAVSALAERGAEGFEVHVRHDERAAAFTALGLSRAGELAAVGTTSGTATAHLLAAAMEAHHSGIPLVLLTADRPAELRGTGANQTTYQAGLYAPFAVMSTDLPAPGAHDATESELRLMVDTAARAAHAALNAPGPVHLNLGFRDPLAATHAPEQGSDATFRVPAHAAPAPHAGTALTTLPARTVIVAGDGDESGHRAAALAARLRLPLFAEPSSNARELADTLVPCYPDALAQVMADRGHALRPEAAIVFGHPTLSRPVLRQLLGARDMEVTVESGRLEWPDASRNASRIVPLIDVEHSSLAAQQQGFLEAWRSLGSALAAHSSDNRAPQAEAALAVWEACASDHAPLVLGASALIRDLERYAGASRARVHANRGLAGIDGTVSMASGIALAERKRTRVLLGDVSAIHDLTGFVVGPTEREPELDIVIVDDNGGRIFSGLEHREAPRTVLERFFTTPHGVDLAAAIEGLGVQVKRCVPSDLAVRLSSASHGARRRVFFVRIGSDFSGKGA</sequence>
<dbReference type="PATRIC" id="fig|1630135.4.peg.484"/>
<evidence type="ECO:0000256" key="6">
    <source>
        <dbReference type="HAMAP-Rule" id="MF_01659"/>
    </source>
</evidence>
<dbReference type="UniPathway" id="UPA00079"/>
<keyword evidence="2 6" id="KW-0479">Metal-binding</keyword>
<comment type="function">
    <text evidence="6">Catalyzes the thiamine diphosphate-dependent decarboxylation of 2-oxoglutarate and the subsequent addition of the resulting succinic semialdehyde-thiamine pyrophosphate anion to isochorismate to yield 2-succinyl-5-enolpyruvyl-6-hydroxy-3-cyclohexene-1-carboxylate (SEPHCHC).</text>
</comment>
<dbReference type="RefSeq" id="WP_065247353.1">
    <property type="nucleotide sequence ID" value="NZ_CP012117.1"/>
</dbReference>
<keyword evidence="6" id="KW-0474">Menaquinone biosynthesis</keyword>
<keyword evidence="4 6" id="KW-0786">Thiamine pyrophosphate</keyword>
<dbReference type="Pfam" id="PF02776">
    <property type="entry name" value="TPP_enzyme_N"/>
    <property type="match status" value="1"/>
</dbReference>
<dbReference type="HAMAP" id="MF_01659">
    <property type="entry name" value="MenD"/>
    <property type="match status" value="1"/>
</dbReference>
<dbReference type="KEGG" id="dva:DAD186_04820"/>
<comment type="similarity">
    <text evidence="6">Belongs to the TPP enzyme family. MenD subfamily.</text>
</comment>
<gene>
    <name evidence="6" type="primary">menD</name>
    <name evidence="8" type="ORF">DAD186_04820</name>
</gene>
<comment type="subunit">
    <text evidence="6">Homodimer.</text>
</comment>
<dbReference type="EC" id="2.2.1.9" evidence="6"/>
<keyword evidence="3 6" id="KW-0460">Magnesium</keyword>
<dbReference type="GO" id="GO:0009234">
    <property type="term" value="P:menaquinone biosynthetic process"/>
    <property type="evidence" value="ECO:0007669"/>
    <property type="project" value="UniProtKB-UniRule"/>
</dbReference>
<dbReference type="InterPro" id="IPR004433">
    <property type="entry name" value="MenaQ_synth_MenD"/>
</dbReference>
<dbReference type="PIRSF" id="PIRSF004983">
    <property type="entry name" value="MenD"/>
    <property type="match status" value="1"/>
</dbReference>
<dbReference type="InterPro" id="IPR012001">
    <property type="entry name" value="Thiamin_PyroP_enz_TPP-bd_dom"/>
</dbReference>
<dbReference type="UniPathway" id="UPA01057">
    <property type="reaction ID" value="UER00164"/>
</dbReference>
<accession>A0A1B0ZGJ9</accession>
<dbReference type="NCBIfam" id="TIGR00173">
    <property type="entry name" value="menD"/>
    <property type="match status" value="1"/>
</dbReference>
<evidence type="ECO:0000256" key="4">
    <source>
        <dbReference type="ARBA" id="ARBA00023052"/>
    </source>
</evidence>
<comment type="pathway">
    <text evidence="6">Quinol/quinone metabolism; menaquinone biosynthesis.</text>
</comment>
<dbReference type="STRING" id="1630135.DAD186_04820"/>
<dbReference type="Proteomes" id="UP000092596">
    <property type="component" value="Chromosome"/>
</dbReference>
<keyword evidence="1 6" id="KW-0808">Transferase</keyword>
<evidence type="ECO:0000256" key="3">
    <source>
        <dbReference type="ARBA" id="ARBA00022842"/>
    </source>
</evidence>
<dbReference type="Gene3D" id="3.40.50.1220">
    <property type="entry name" value="TPP-binding domain"/>
    <property type="match status" value="1"/>
</dbReference>
<dbReference type="Gene3D" id="3.40.50.970">
    <property type="match status" value="2"/>
</dbReference>
<dbReference type="PANTHER" id="PTHR42916:SF1">
    <property type="entry name" value="PROTEIN PHYLLO, CHLOROPLASTIC"/>
    <property type="match status" value="1"/>
</dbReference>